<dbReference type="SMART" id="SM00448">
    <property type="entry name" value="REC"/>
    <property type="match status" value="1"/>
</dbReference>
<keyword evidence="2" id="KW-0902">Two-component regulatory system</keyword>
<dbReference type="PROSITE" id="PS51755">
    <property type="entry name" value="OMPR_PHOB"/>
    <property type="match status" value="1"/>
</dbReference>
<evidence type="ECO:0000313" key="10">
    <source>
        <dbReference type="EMBL" id="KPL85395.1"/>
    </source>
</evidence>
<dbReference type="Gene3D" id="1.10.10.10">
    <property type="entry name" value="Winged helix-like DNA-binding domain superfamily/Winged helix DNA-binding domain"/>
    <property type="match status" value="1"/>
</dbReference>
<keyword evidence="11" id="KW-1185">Reference proteome</keyword>
<dbReference type="STRING" id="70996.SE18_17235"/>
<dbReference type="GO" id="GO:0000156">
    <property type="term" value="F:phosphorelay response regulator activity"/>
    <property type="evidence" value="ECO:0007669"/>
    <property type="project" value="TreeGrafter"/>
</dbReference>
<dbReference type="OrthoDB" id="9790454at2"/>
<protein>
    <submittedName>
        <fullName evidence="10">Chemotaxis protein CheY</fullName>
    </submittedName>
</protein>
<comment type="caution">
    <text evidence="10">The sequence shown here is derived from an EMBL/GenBank/DDBJ whole genome shotgun (WGS) entry which is preliminary data.</text>
</comment>
<dbReference type="PATRIC" id="fig|70996.4.peg.320"/>
<feature type="modified residue" description="4-aspartylphosphate" evidence="6">
    <location>
        <position position="52"/>
    </location>
</feature>
<dbReference type="FunFam" id="1.10.10.10:FF:000018">
    <property type="entry name" value="DNA-binding response regulator ResD"/>
    <property type="match status" value="1"/>
</dbReference>
<accession>A0A0P6Y6V2</accession>
<dbReference type="SUPFAM" id="SSF52172">
    <property type="entry name" value="CheY-like"/>
    <property type="match status" value="1"/>
</dbReference>
<name>A0A0P6Y6V2_9CHLR</name>
<evidence type="ECO:0000256" key="5">
    <source>
        <dbReference type="ARBA" id="ARBA00023163"/>
    </source>
</evidence>
<keyword evidence="1 6" id="KW-0597">Phosphoprotein</keyword>
<evidence type="ECO:0000256" key="4">
    <source>
        <dbReference type="ARBA" id="ARBA00023125"/>
    </source>
</evidence>
<evidence type="ECO:0000313" key="11">
    <source>
        <dbReference type="Proteomes" id="UP000050277"/>
    </source>
</evidence>
<dbReference type="PANTHER" id="PTHR48111">
    <property type="entry name" value="REGULATOR OF RPOS"/>
    <property type="match status" value="1"/>
</dbReference>
<evidence type="ECO:0000256" key="6">
    <source>
        <dbReference type="PROSITE-ProRule" id="PRU00169"/>
    </source>
</evidence>
<dbReference type="Gene3D" id="3.40.50.2300">
    <property type="match status" value="1"/>
</dbReference>
<dbReference type="GO" id="GO:0000976">
    <property type="term" value="F:transcription cis-regulatory region binding"/>
    <property type="evidence" value="ECO:0007669"/>
    <property type="project" value="TreeGrafter"/>
</dbReference>
<dbReference type="GO" id="GO:0032993">
    <property type="term" value="C:protein-DNA complex"/>
    <property type="evidence" value="ECO:0007669"/>
    <property type="project" value="TreeGrafter"/>
</dbReference>
<dbReference type="Gene3D" id="6.10.250.690">
    <property type="match status" value="1"/>
</dbReference>
<dbReference type="AlphaFoldDB" id="A0A0P6Y6V2"/>
<gene>
    <name evidence="10" type="ORF">SE18_17235</name>
</gene>
<reference evidence="10 11" key="1">
    <citation type="submission" date="2015-07" db="EMBL/GenBank/DDBJ databases">
        <title>Whole genome sequence of Herpetosiphon geysericola DSM 7119.</title>
        <authorList>
            <person name="Hemp J."/>
            <person name="Ward L.M."/>
            <person name="Pace L.A."/>
            <person name="Fischer W.W."/>
        </authorList>
    </citation>
    <scope>NUCLEOTIDE SEQUENCE [LARGE SCALE GENOMIC DNA]</scope>
    <source>
        <strain evidence="10 11">DSM 7119</strain>
    </source>
</reference>
<evidence type="ECO:0000256" key="1">
    <source>
        <dbReference type="ARBA" id="ARBA00022553"/>
    </source>
</evidence>
<dbReference type="GO" id="GO:0006355">
    <property type="term" value="P:regulation of DNA-templated transcription"/>
    <property type="evidence" value="ECO:0007669"/>
    <property type="project" value="InterPro"/>
</dbReference>
<feature type="DNA-binding region" description="OmpR/PhoB-type" evidence="7">
    <location>
        <begin position="130"/>
        <end position="229"/>
    </location>
</feature>
<dbReference type="Pfam" id="PF00486">
    <property type="entry name" value="Trans_reg_C"/>
    <property type="match status" value="1"/>
</dbReference>
<dbReference type="CDD" id="cd00383">
    <property type="entry name" value="trans_reg_C"/>
    <property type="match status" value="1"/>
</dbReference>
<dbReference type="InterPro" id="IPR001867">
    <property type="entry name" value="OmpR/PhoB-type_DNA-bd"/>
</dbReference>
<organism evidence="10 11">
    <name type="scientific">Herpetosiphon geysericola</name>
    <dbReference type="NCBI Taxonomy" id="70996"/>
    <lineage>
        <taxon>Bacteria</taxon>
        <taxon>Bacillati</taxon>
        <taxon>Chloroflexota</taxon>
        <taxon>Chloroflexia</taxon>
        <taxon>Herpetosiphonales</taxon>
        <taxon>Herpetosiphonaceae</taxon>
        <taxon>Herpetosiphon</taxon>
    </lineage>
</organism>
<dbReference type="EMBL" id="LGKP01000025">
    <property type="protein sequence ID" value="KPL85395.1"/>
    <property type="molecule type" value="Genomic_DNA"/>
</dbReference>
<evidence type="ECO:0000256" key="3">
    <source>
        <dbReference type="ARBA" id="ARBA00023015"/>
    </source>
</evidence>
<dbReference type="PANTHER" id="PTHR48111:SF4">
    <property type="entry name" value="DNA-BINDING DUAL TRANSCRIPTIONAL REGULATOR OMPR"/>
    <property type="match status" value="1"/>
</dbReference>
<dbReference type="InterPro" id="IPR001789">
    <property type="entry name" value="Sig_transdc_resp-reg_receiver"/>
</dbReference>
<keyword evidence="3" id="KW-0805">Transcription regulation</keyword>
<evidence type="ECO:0000256" key="7">
    <source>
        <dbReference type="PROSITE-ProRule" id="PRU01091"/>
    </source>
</evidence>
<dbReference type="Pfam" id="PF00072">
    <property type="entry name" value="Response_reg"/>
    <property type="match status" value="1"/>
</dbReference>
<dbReference type="SMART" id="SM00862">
    <property type="entry name" value="Trans_reg_C"/>
    <property type="match status" value="1"/>
</dbReference>
<dbReference type="FunFam" id="3.40.50.2300:FF:000001">
    <property type="entry name" value="DNA-binding response regulator PhoB"/>
    <property type="match status" value="1"/>
</dbReference>
<dbReference type="PROSITE" id="PS50110">
    <property type="entry name" value="RESPONSE_REGULATORY"/>
    <property type="match status" value="1"/>
</dbReference>
<evidence type="ECO:0000259" key="9">
    <source>
        <dbReference type="PROSITE" id="PS51755"/>
    </source>
</evidence>
<feature type="domain" description="Response regulatory" evidence="8">
    <location>
        <begin position="3"/>
        <end position="116"/>
    </location>
</feature>
<dbReference type="InterPro" id="IPR011006">
    <property type="entry name" value="CheY-like_superfamily"/>
</dbReference>
<dbReference type="RefSeq" id="WP_054535696.1">
    <property type="nucleotide sequence ID" value="NZ_LGKP01000025.1"/>
</dbReference>
<dbReference type="InterPro" id="IPR039420">
    <property type="entry name" value="WalR-like"/>
</dbReference>
<keyword evidence="4 7" id="KW-0238">DNA-binding</keyword>
<feature type="domain" description="OmpR/PhoB-type" evidence="9">
    <location>
        <begin position="130"/>
        <end position="229"/>
    </location>
</feature>
<dbReference type="GO" id="GO:0005829">
    <property type="term" value="C:cytosol"/>
    <property type="evidence" value="ECO:0007669"/>
    <property type="project" value="TreeGrafter"/>
</dbReference>
<dbReference type="Proteomes" id="UP000050277">
    <property type="component" value="Unassembled WGS sequence"/>
</dbReference>
<sequence length="232" mass="26321">MANILVVDDEPNIREVVGLYLRREGHSVIEASDGEEALRLARQQPPDLVVLDLMLPKVTGLEVCRRLQSDQRTPVIMLTAKSEENDRIIGLGVGADDYVVKPFSPRELVARVEAVLRRVQPQPDAPPPDERPIELGALRVDPRTRDVQVASKSISLTAREFDLLYFLARHRERVFTRDQLMELVWGYTFSADTSTVTVHIRRLREKIEDDPTAPRYLQTVWGVGYKLSAGEQ</sequence>
<proteinExistence type="predicted"/>
<dbReference type="InterPro" id="IPR036388">
    <property type="entry name" value="WH-like_DNA-bd_sf"/>
</dbReference>
<evidence type="ECO:0000259" key="8">
    <source>
        <dbReference type="PROSITE" id="PS50110"/>
    </source>
</evidence>
<evidence type="ECO:0000256" key="2">
    <source>
        <dbReference type="ARBA" id="ARBA00023012"/>
    </source>
</evidence>
<keyword evidence="5" id="KW-0804">Transcription</keyword>